<dbReference type="RefSeq" id="XP_001320666.1">
    <property type="nucleotide sequence ID" value="XM_001320631.1"/>
</dbReference>
<keyword evidence="4" id="KW-0067">ATP-binding</keyword>
<dbReference type="InterPro" id="IPR036961">
    <property type="entry name" value="Kinesin_motor_dom_sf"/>
</dbReference>
<evidence type="ECO:0000256" key="1">
    <source>
        <dbReference type="ARBA" id="ARBA00022701"/>
    </source>
</evidence>
<reference evidence="8" key="2">
    <citation type="journal article" date="2007" name="Science">
        <title>Draft genome sequence of the sexually transmitted pathogen Trichomonas vaginalis.</title>
        <authorList>
            <person name="Carlton J.M."/>
            <person name="Hirt R.P."/>
            <person name="Silva J.C."/>
            <person name="Delcher A.L."/>
            <person name="Schatz M."/>
            <person name="Zhao Q."/>
            <person name="Wortman J.R."/>
            <person name="Bidwell S.L."/>
            <person name="Alsmark U.C.M."/>
            <person name="Besteiro S."/>
            <person name="Sicheritz-Ponten T."/>
            <person name="Noel C.J."/>
            <person name="Dacks J.B."/>
            <person name="Foster P.G."/>
            <person name="Simillion C."/>
            <person name="Van de Peer Y."/>
            <person name="Miranda-Saavedra D."/>
            <person name="Barton G.J."/>
            <person name="Westrop G.D."/>
            <person name="Mueller S."/>
            <person name="Dessi D."/>
            <person name="Fiori P.L."/>
            <person name="Ren Q."/>
            <person name="Paulsen I."/>
            <person name="Zhang H."/>
            <person name="Bastida-Corcuera F.D."/>
            <person name="Simoes-Barbosa A."/>
            <person name="Brown M.T."/>
            <person name="Hayes R.D."/>
            <person name="Mukherjee M."/>
            <person name="Okumura C.Y."/>
            <person name="Schneider R."/>
            <person name="Smith A.J."/>
            <person name="Vanacova S."/>
            <person name="Villalvazo M."/>
            <person name="Haas B.J."/>
            <person name="Pertea M."/>
            <person name="Feldblyum T.V."/>
            <person name="Utterback T.R."/>
            <person name="Shu C.L."/>
            <person name="Osoegawa K."/>
            <person name="de Jong P.J."/>
            <person name="Hrdy I."/>
            <person name="Horvathova L."/>
            <person name="Zubacova Z."/>
            <person name="Dolezal P."/>
            <person name="Malik S.B."/>
            <person name="Logsdon J.M. Jr."/>
            <person name="Henze K."/>
            <person name="Gupta A."/>
            <person name="Wang C.C."/>
            <person name="Dunne R.L."/>
            <person name="Upcroft J.A."/>
            <person name="Upcroft P."/>
            <person name="White O."/>
            <person name="Salzberg S.L."/>
            <person name="Tang P."/>
            <person name="Chiu C.-H."/>
            <person name="Lee Y.-S."/>
            <person name="Embley T.M."/>
            <person name="Coombs G.H."/>
            <person name="Mottram J.C."/>
            <person name="Tachezy J."/>
            <person name="Fraser-Liggett C.M."/>
            <person name="Johnson P.J."/>
        </authorList>
    </citation>
    <scope>NUCLEOTIDE SEQUENCE [LARGE SCALE GENOMIC DNA]</scope>
    <source>
        <strain evidence="8">G3</strain>
    </source>
</reference>
<dbReference type="EMBL" id="DS113378">
    <property type="protein sequence ID" value="EAY08443.1"/>
    <property type="molecule type" value="Genomic_DNA"/>
</dbReference>
<accession>A2EFY7</accession>
<dbReference type="Pfam" id="PF23735">
    <property type="entry name" value="KIF9"/>
    <property type="match status" value="1"/>
</dbReference>
<dbReference type="Pfam" id="PF00225">
    <property type="entry name" value="Kinesin"/>
    <property type="match status" value="1"/>
</dbReference>
<keyword evidence="9" id="KW-1185">Reference proteome</keyword>
<feature type="binding site" evidence="4">
    <location>
        <begin position="92"/>
        <end position="99"/>
    </location>
    <ligand>
        <name>ATP</name>
        <dbReference type="ChEBI" id="CHEBI:30616"/>
    </ligand>
</feature>
<feature type="region of interest" description="Disordered" evidence="6">
    <location>
        <begin position="616"/>
        <end position="657"/>
    </location>
</feature>
<dbReference type="GO" id="GO:0005737">
    <property type="term" value="C:cytoplasm"/>
    <property type="evidence" value="ECO:0000318"/>
    <property type="project" value="GO_Central"/>
</dbReference>
<evidence type="ECO:0000256" key="2">
    <source>
        <dbReference type="ARBA" id="ARBA00023054"/>
    </source>
</evidence>
<dbReference type="VEuPathDB" id="TrichDB:TVAGG3_0515960"/>
<dbReference type="GO" id="GO:0003777">
    <property type="term" value="F:microtubule motor activity"/>
    <property type="evidence" value="ECO:0000318"/>
    <property type="project" value="GO_Central"/>
</dbReference>
<evidence type="ECO:0000259" key="7">
    <source>
        <dbReference type="PROSITE" id="PS50067"/>
    </source>
</evidence>
<dbReference type="eggNOG" id="KOG4280">
    <property type="taxonomic scope" value="Eukaryota"/>
</dbReference>
<dbReference type="PANTHER" id="PTHR47968">
    <property type="entry name" value="CENTROMERE PROTEIN E"/>
    <property type="match status" value="1"/>
</dbReference>
<keyword evidence="3 4" id="KW-0505">Motor protein</keyword>
<dbReference type="Gene3D" id="3.40.850.10">
    <property type="entry name" value="Kinesin motor domain"/>
    <property type="match status" value="1"/>
</dbReference>
<dbReference type="InterPro" id="IPR001752">
    <property type="entry name" value="Kinesin_motor_dom"/>
</dbReference>
<dbReference type="Proteomes" id="UP000001542">
    <property type="component" value="Unassembled WGS sequence"/>
</dbReference>
<reference evidence="8" key="1">
    <citation type="submission" date="2006-10" db="EMBL/GenBank/DDBJ databases">
        <authorList>
            <person name="Amadeo P."/>
            <person name="Zhao Q."/>
            <person name="Wortman J."/>
            <person name="Fraser-Liggett C."/>
            <person name="Carlton J."/>
        </authorList>
    </citation>
    <scope>NUCLEOTIDE SEQUENCE</scope>
    <source>
        <strain evidence="8">G3</strain>
    </source>
</reference>
<dbReference type="GO" id="GO:0008017">
    <property type="term" value="F:microtubule binding"/>
    <property type="evidence" value="ECO:0000318"/>
    <property type="project" value="GO_Central"/>
</dbReference>
<dbReference type="PANTHER" id="PTHR47968:SF36">
    <property type="entry name" value="KINESIN HEAVY CHAIN ISOFORM X1"/>
    <property type="match status" value="1"/>
</dbReference>
<dbReference type="STRING" id="5722.A2EFY7"/>
<dbReference type="GO" id="GO:0005874">
    <property type="term" value="C:microtubule"/>
    <property type="evidence" value="ECO:0000318"/>
    <property type="project" value="GO_Central"/>
</dbReference>
<dbReference type="PRINTS" id="PR00380">
    <property type="entry name" value="KINESINHEAVY"/>
</dbReference>
<dbReference type="InterPro" id="IPR027417">
    <property type="entry name" value="P-loop_NTPase"/>
</dbReference>
<feature type="coiled-coil region" evidence="5">
    <location>
        <begin position="322"/>
        <end position="356"/>
    </location>
</feature>
<evidence type="ECO:0000256" key="3">
    <source>
        <dbReference type="ARBA" id="ARBA00023175"/>
    </source>
</evidence>
<sequence>MSALPIKIYIRTRPTTDFAGENIKILDDHQTVAVNIDKSDPLNFLNTPECNYSFKFHSILHNVSQEIVFEEAAREIVDSFIQGYNGCIFSFGQRGAGKTFTMFGGIRHFKYRGIVPRAISYIFTELEKFKTIQFTLTMQYCQIFNDIIYDLLSDDNKEMQIAEDEEGNPYIQNLSEHKVTDVHTALTKLLDGDSKLHLAEHKFGRAVHRSHAVFILDLVGRKGTRMTHSRLLLLDLAAAEEAGDCAYVNKSISYLQQLVVSIISKDTKHLPFRRSKLTYLLRDAIGGNCRTSIIANVWPEKQNNRETISTFQFANELSKVHNDAKVNTMEPLELRIERLQEELEILEAEQELQSELAGNIKVDGLKQEDEQHVADQVALYLNDEIDNLPLQSVAHIKAIFAEIKKRYIDIPNAIMREVGKNFTLTERVKNVKAPKDVGTIDGAGFSIGVAPSQDRPCNIRTVAKMDRGGNQSGGRADNPAVPTKEQLFEIYKLRDGKQQATELIEAKHTTKSLVQQKKETVEKVNTLQEQIVSLGKEIDQKGIRQAKRLFEADAALLEEELKQKQAYKDGYAAIQKIQAEIDGLKEKCGSIRTAILSSFEEWYNKWLNNELYTEPIVPPNKEADAGQNGKESAASKAKKGKEPVKPVKKPPPRKPGK</sequence>
<dbReference type="SMART" id="SM00129">
    <property type="entry name" value="KISc"/>
    <property type="match status" value="1"/>
</dbReference>
<dbReference type="SMR" id="A2EFY7"/>
<dbReference type="InterPro" id="IPR027640">
    <property type="entry name" value="Kinesin-like_fam"/>
</dbReference>
<dbReference type="SUPFAM" id="SSF52540">
    <property type="entry name" value="P-loop containing nucleoside triphosphate hydrolases"/>
    <property type="match status" value="1"/>
</dbReference>
<evidence type="ECO:0000313" key="8">
    <source>
        <dbReference type="EMBL" id="EAY08443.1"/>
    </source>
</evidence>
<dbReference type="GO" id="GO:0016887">
    <property type="term" value="F:ATP hydrolysis activity"/>
    <property type="evidence" value="ECO:0000318"/>
    <property type="project" value="GO_Central"/>
</dbReference>
<dbReference type="GO" id="GO:0007018">
    <property type="term" value="P:microtubule-based movement"/>
    <property type="evidence" value="ECO:0000318"/>
    <property type="project" value="GO_Central"/>
</dbReference>
<name>A2EFY7_TRIV3</name>
<dbReference type="VEuPathDB" id="TrichDB:TVAG_355020"/>
<dbReference type="KEGG" id="tva:4766342"/>
<keyword evidence="4" id="KW-0547">Nucleotide-binding</keyword>
<proteinExistence type="inferred from homology"/>
<protein>
    <submittedName>
        <fullName evidence="8">Kinesin motor domain containing protein</fullName>
    </submittedName>
</protein>
<dbReference type="AlphaFoldDB" id="A2EFY7"/>
<evidence type="ECO:0000256" key="6">
    <source>
        <dbReference type="SAM" id="MobiDB-lite"/>
    </source>
</evidence>
<evidence type="ECO:0000313" key="9">
    <source>
        <dbReference type="Proteomes" id="UP000001542"/>
    </source>
</evidence>
<gene>
    <name evidence="8" type="ORF">TVAG_355020</name>
</gene>
<dbReference type="InterPro" id="IPR056524">
    <property type="entry name" value="KIF6/9_C"/>
</dbReference>
<evidence type="ECO:0000256" key="5">
    <source>
        <dbReference type="SAM" id="Coils"/>
    </source>
</evidence>
<feature type="domain" description="Kinesin motor" evidence="7">
    <location>
        <begin position="5"/>
        <end position="320"/>
    </location>
</feature>
<keyword evidence="1" id="KW-0493">Microtubule</keyword>
<dbReference type="GO" id="GO:0005524">
    <property type="term" value="F:ATP binding"/>
    <property type="evidence" value="ECO:0007669"/>
    <property type="project" value="UniProtKB-UniRule"/>
</dbReference>
<dbReference type="PROSITE" id="PS50067">
    <property type="entry name" value="KINESIN_MOTOR_2"/>
    <property type="match status" value="1"/>
</dbReference>
<dbReference type="OrthoDB" id="3176171at2759"/>
<dbReference type="InParanoid" id="A2EFY7"/>
<comment type="similarity">
    <text evidence="4">Belongs to the TRAFAC class myosin-kinesin ATPase superfamily. Kinesin family.</text>
</comment>
<keyword evidence="2 5" id="KW-0175">Coiled coil</keyword>
<feature type="compositionally biased region" description="Basic residues" evidence="6">
    <location>
        <begin position="646"/>
        <end position="657"/>
    </location>
</feature>
<evidence type="ECO:0000256" key="4">
    <source>
        <dbReference type="PROSITE-ProRule" id="PRU00283"/>
    </source>
</evidence>
<dbReference type="GO" id="GO:0005871">
    <property type="term" value="C:kinesin complex"/>
    <property type="evidence" value="ECO:0000318"/>
    <property type="project" value="GO_Central"/>
</dbReference>
<organism evidence="8 9">
    <name type="scientific">Trichomonas vaginalis (strain ATCC PRA-98 / G3)</name>
    <dbReference type="NCBI Taxonomy" id="412133"/>
    <lineage>
        <taxon>Eukaryota</taxon>
        <taxon>Metamonada</taxon>
        <taxon>Parabasalia</taxon>
        <taxon>Trichomonadida</taxon>
        <taxon>Trichomonadidae</taxon>
        <taxon>Trichomonas</taxon>
    </lineage>
</organism>